<keyword evidence="2" id="KW-1133">Transmembrane helix</keyword>
<evidence type="ECO:0000256" key="2">
    <source>
        <dbReference type="SAM" id="Phobius"/>
    </source>
</evidence>
<name>A0A6M3TXH5_9VIRU</name>
<keyword evidence="2" id="KW-0812">Transmembrane</keyword>
<accession>A0A6M3TXH5</accession>
<evidence type="ECO:0000256" key="1">
    <source>
        <dbReference type="SAM" id="MobiDB-lite"/>
    </source>
</evidence>
<dbReference type="EMBL" id="MT027256">
    <property type="protein sequence ID" value="QJE38062.1"/>
    <property type="molecule type" value="Genomic_RNA"/>
</dbReference>
<sequence>MYPGYGPEWNLPPFKHGQPIRTPAPWNEFDLPSYDWIAEETERRKKLKQDGNNPQPAPRLAPSHKTWNPEIFLAVMLALCVGAGFPLGWYYRRQLRQCANKIIGYLPRRRRPPRYHVPYTPSELDTFSCGSTKTELSEPPAQRAEGRTKQAADWEVTLRRFMVAMDFSLDECDEVVSYFARDEISKALSSNCNDLVLEPDGYTLGDAPDIYEPIGFLPIQQEQFVHAESVDPISEDVAGRSLSGISDYESRMLDLEKERLRLENERITRDLEERRRFDAEKLAFEREKADREYQLMLRQDTFIREQGERTAAAQEAFNKQQIELREREISMGSTAGERWGQVGLQTAGSVASGALFYGAMRGAGGLKMPRFPRGPNPSSGPRGFQGLRSQSISSGNSQSGSAGGSVARQRSVSLETIPGGSSMRGVQNTGTGSSVSGRPNPLTANNSVSDKIGNSNSQLVRLTPINFGPAA</sequence>
<keyword evidence="2" id="KW-0472">Membrane</keyword>
<feature type="transmembrane region" description="Helical" evidence="2">
    <location>
        <begin position="71"/>
        <end position="91"/>
    </location>
</feature>
<protein>
    <submittedName>
        <fullName evidence="3">52K protein</fullName>
    </submittedName>
</protein>
<reference evidence="3" key="1">
    <citation type="submission" date="2020-02" db="EMBL/GenBank/DDBJ databases">
        <title>Identification and genomic characterization of Rice stripe necrosis virus in commercial rice (Oryza sativa) crops in north Brazil.</title>
        <authorList>
            <person name="Queiroz A.P."/>
            <person name="Carvalho R.C.P."/>
            <person name="Santos F.M.B."/>
            <person name="Reis L.N.A."/>
            <person name="Melo F.L."/>
            <person name="Silva L.A."/>
            <person name="Alves G.B."/>
            <person name="Campos F.S."/>
            <person name="Ribeiro B.M."/>
            <person name="Aguiar R.W.S."/>
        </authorList>
    </citation>
    <scope>NUCLEOTIDE SEQUENCE</scope>
    <source>
        <strain evidence="3">UFT/2019</strain>
    </source>
</reference>
<organism evidence="3">
    <name type="scientific">Rice stripe necrosis virus</name>
    <dbReference type="NCBI Taxonomy" id="373373"/>
    <lineage>
        <taxon>Viruses</taxon>
        <taxon>Riboviria</taxon>
        <taxon>Orthornavirae</taxon>
        <taxon>Kitrinoviricota</taxon>
        <taxon>Alsuviricetes</taxon>
        <taxon>Hepelivirales</taxon>
        <taxon>Benyviridae</taxon>
        <taxon>Benyvirus</taxon>
        <taxon>Benyvirus oryzae</taxon>
    </lineage>
</organism>
<evidence type="ECO:0000313" key="3">
    <source>
        <dbReference type="EMBL" id="QJE38062.1"/>
    </source>
</evidence>
<feature type="region of interest" description="Disordered" evidence="1">
    <location>
        <begin position="128"/>
        <end position="148"/>
    </location>
</feature>
<feature type="compositionally biased region" description="Polar residues" evidence="1">
    <location>
        <begin position="424"/>
        <end position="460"/>
    </location>
</feature>
<feature type="region of interest" description="Disordered" evidence="1">
    <location>
        <begin position="43"/>
        <end position="62"/>
    </location>
</feature>
<proteinExistence type="predicted"/>
<feature type="region of interest" description="Disordered" evidence="1">
    <location>
        <begin position="367"/>
        <end position="471"/>
    </location>
</feature>
<feature type="compositionally biased region" description="Low complexity" evidence="1">
    <location>
        <begin position="369"/>
        <end position="411"/>
    </location>
</feature>